<keyword evidence="2" id="KW-1185">Reference proteome</keyword>
<protein>
    <submittedName>
        <fullName evidence="1">Uncharacterized protein</fullName>
    </submittedName>
</protein>
<accession>A0AAV7G9P2</accession>
<comment type="caution">
    <text evidence="1">The sequence shown here is derived from an EMBL/GenBank/DDBJ whole genome shotgun (WGS) entry which is preliminary data.</text>
</comment>
<dbReference type="EMBL" id="JAGFBR010000012">
    <property type="protein sequence ID" value="KAH0458504.1"/>
    <property type="molecule type" value="Genomic_DNA"/>
</dbReference>
<organism evidence="1 2">
    <name type="scientific">Dendrobium chrysotoxum</name>
    <name type="common">Orchid</name>
    <dbReference type="NCBI Taxonomy" id="161865"/>
    <lineage>
        <taxon>Eukaryota</taxon>
        <taxon>Viridiplantae</taxon>
        <taxon>Streptophyta</taxon>
        <taxon>Embryophyta</taxon>
        <taxon>Tracheophyta</taxon>
        <taxon>Spermatophyta</taxon>
        <taxon>Magnoliopsida</taxon>
        <taxon>Liliopsida</taxon>
        <taxon>Asparagales</taxon>
        <taxon>Orchidaceae</taxon>
        <taxon>Epidendroideae</taxon>
        <taxon>Malaxideae</taxon>
        <taxon>Dendrobiinae</taxon>
        <taxon>Dendrobium</taxon>
    </lineage>
</organism>
<name>A0AAV7G9P2_DENCH</name>
<gene>
    <name evidence="1" type="ORF">IEQ34_013819</name>
</gene>
<sequence>MSPSRSKFPRESLRGSSRLRPILLRSPCKRGPLPRPKGSHFRLSSLQVNALLTGSYPKLHCPALEKALNILLTFRLYFSHGRKFDGGYFVQKFSLKNIIYNLSI</sequence>
<proteinExistence type="predicted"/>
<dbReference type="Proteomes" id="UP000775213">
    <property type="component" value="Unassembled WGS sequence"/>
</dbReference>
<dbReference type="AlphaFoldDB" id="A0AAV7G9P2"/>
<evidence type="ECO:0000313" key="1">
    <source>
        <dbReference type="EMBL" id="KAH0458504.1"/>
    </source>
</evidence>
<evidence type="ECO:0000313" key="2">
    <source>
        <dbReference type="Proteomes" id="UP000775213"/>
    </source>
</evidence>
<reference evidence="1 2" key="1">
    <citation type="journal article" date="2021" name="Hortic Res">
        <title>Chromosome-scale assembly of the Dendrobium chrysotoxum genome enhances the understanding of orchid evolution.</title>
        <authorList>
            <person name="Zhang Y."/>
            <person name="Zhang G.Q."/>
            <person name="Zhang D."/>
            <person name="Liu X.D."/>
            <person name="Xu X.Y."/>
            <person name="Sun W.H."/>
            <person name="Yu X."/>
            <person name="Zhu X."/>
            <person name="Wang Z.W."/>
            <person name="Zhao X."/>
            <person name="Zhong W.Y."/>
            <person name="Chen H."/>
            <person name="Yin W.L."/>
            <person name="Huang T."/>
            <person name="Niu S.C."/>
            <person name="Liu Z.J."/>
        </authorList>
    </citation>
    <scope>NUCLEOTIDE SEQUENCE [LARGE SCALE GENOMIC DNA]</scope>
    <source>
        <strain evidence="1">Lindl</strain>
    </source>
</reference>